<keyword evidence="1" id="KW-0812">Transmembrane</keyword>
<sequence length="243" mass="24715">MAISPTPPPVRAVLRDALRDSYLVILTFVVMFVGVGQMSARAGLDALQTALMTILTVAAPAQAAAMSILSAAGGAGNAAWIAAITSVVVINLRFIVMVASVMARLPKLSVPRTVAALGFLSASSFAVIFPRLIGDAPPKRPALYVGLTCLCCALSATAGAVIGHRSSGAVSPFWGALLGAVVPSYFATLIAGQWKDKALMLNALAGAVLVPLAAPALGASALLLVPLAFAVVTTLARRRKADA</sequence>
<dbReference type="InterPro" id="IPR011606">
    <property type="entry name" value="Brnchd-chn_aa_trnsp_permease"/>
</dbReference>
<keyword evidence="1" id="KW-0472">Membrane</keyword>
<dbReference type="Pfam" id="PF03591">
    <property type="entry name" value="AzlC"/>
    <property type="match status" value="1"/>
</dbReference>
<evidence type="ECO:0000313" key="2">
    <source>
        <dbReference type="EMBL" id="SBW11592.1"/>
    </source>
</evidence>
<feature type="transmembrane region" description="Helical" evidence="1">
    <location>
        <begin position="212"/>
        <end position="236"/>
    </location>
</feature>
<feature type="transmembrane region" description="Helical" evidence="1">
    <location>
        <begin position="50"/>
        <end position="72"/>
    </location>
</feature>
<accession>A0A212KIW6</accession>
<feature type="transmembrane region" description="Helical" evidence="1">
    <location>
        <begin position="142"/>
        <end position="161"/>
    </location>
</feature>
<protein>
    <recommendedName>
        <fullName evidence="3">AzlC family protein</fullName>
    </recommendedName>
</protein>
<feature type="transmembrane region" description="Helical" evidence="1">
    <location>
        <begin position="173"/>
        <end position="192"/>
    </location>
</feature>
<dbReference type="EMBL" id="FLUO01000002">
    <property type="protein sequence ID" value="SBW11592.1"/>
    <property type="molecule type" value="Genomic_DNA"/>
</dbReference>
<gene>
    <name evidence="2" type="ORF">KL86APRO_20241</name>
</gene>
<dbReference type="AlphaFoldDB" id="A0A212KIW6"/>
<feature type="transmembrane region" description="Helical" evidence="1">
    <location>
        <begin position="20"/>
        <end position="38"/>
    </location>
</feature>
<reference evidence="2" key="1">
    <citation type="submission" date="2016-04" db="EMBL/GenBank/DDBJ databases">
        <authorList>
            <person name="Evans L.H."/>
            <person name="Alamgir A."/>
            <person name="Owens N."/>
            <person name="Weber N.D."/>
            <person name="Virtaneva K."/>
            <person name="Barbian K."/>
            <person name="Babar A."/>
            <person name="Rosenke K."/>
        </authorList>
    </citation>
    <scope>NUCLEOTIDE SEQUENCE</scope>
    <source>
        <strain evidence="2">86</strain>
    </source>
</reference>
<keyword evidence="1" id="KW-1133">Transmembrane helix</keyword>
<evidence type="ECO:0008006" key="3">
    <source>
        <dbReference type="Google" id="ProtNLM"/>
    </source>
</evidence>
<name>A0A212KIW6_9PROT</name>
<evidence type="ECO:0000256" key="1">
    <source>
        <dbReference type="SAM" id="Phobius"/>
    </source>
</evidence>
<proteinExistence type="predicted"/>
<feature type="transmembrane region" description="Helical" evidence="1">
    <location>
        <begin position="78"/>
        <end position="101"/>
    </location>
</feature>
<organism evidence="2">
    <name type="scientific">uncultured Alphaproteobacteria bacterium</name>
    <dbReference type="NCBI Taxonomy" id="91750"/>
    <lineage>
        <taxon>Bacteria</taxon>
        <taxon>Pseudomonadati</taxon>
        <taxon>Pseudomonadota</taxon>
        <taxon>Alphaproteobacteria</taxon>
        <taxon>environmental samples</taxon>
    </lineage>
</organism>